<dbReference type="SUPFAM" id="SSF57184">
    <property type="entry name" value="Growth factor receptor domain"/>
    <property type="match status" value="2"/>
</dbReference>
<feature type="disulfide bond" evidence="15">
    <location>
        <begin position="216"/>
        <end position="225"/>
    </location>
</feature>
<feature type="disulfide bond" evidence="15">
    <location>
        <begin position="195"/>
        <end position="205"/>
    </location>
</feature>
<evidence type="ECO:0000256" key="6">
    <source>
        <dbReference type="ARBA" id="ARBA00022692"/>
    </source>
</evidence>
<evidence type="ECO:0000256" key="12">
    <source>
        <dbReference type="ARBA" id="ARBA00023136"/>
    </source>
</evidence>
<dbReference type="GO" id="GO:0007219">
    <property type="term" value="P:Notch signaling pathway"/>
    <property type="evidence" value="ECO:0000318"/>
    <property type="project" value="GO_Central"/>
</dbReference>
<dbReference type="AlphaFoldDB" id="A0A9J7M9Q1"/>
<dbReference type="GO" id="GO:0060255">
    <property type="term" value="P:regulation of macromolecule metabolic process"/>
    <property type="evidence" value="ECO:0007669"/>
    <property type="project" value="UniProtKB-ARBA"/>
</dbReference>
<dbReference type="KEGG" id="bfo:118430316"/>
<dbReference type="InterPro" id="IPR000152">
    <property type="entry name" value="EGF-type_Asp/Asn_hydroxyl_site"/>
</dbReference>
<feature type="disulfide bond" evidence="15">
    <location>
        <begin position="233"/>
        <end position="243"/>
    </location>
</feature>
<comment type="caution">
    <text evidence="15">Lacks conserved residue(s) required for the propagation of feature annotation.</text>
</comment>
<feature type="disulfide bond" evidence="15">
    <location>
        <begin position="637"/>
        <end position="646"/>
    </location>
</feature>
<dbReference type="GeneID" id="118430316"/>
<reference evidence="20" key="2">
    <citation type="submission" date="2025-08" db="UniProtKB">
        <authorList>
            <consortium name="RefSeq"/>
        </authorList>
    </citation>
    <scope>IDENTIFICATION</scope>
    <source>
        <strain evidence="20">S238N-H82</strain>
        <tissue evidence="20">Testes</tissue>
    </source>
</reference>
<dbReference type="FunFam" id="2.10.25.10:FF:000117">
    <property type="entry name" value="Delta-like protein"/>
    <property type="match status" value="1"/>
</dbReference>
<feature type="disulfide bond" evidence="15">
    <location>
        <begin position="330"/>
        <end position="339"/>
    </location>
</feature>
<dbReference type="FunFam" id="2.10.25.10:FF:000143">
    <property type="entry name" value="Protein crumbs 1"/>
    <property type="match status" value="1"/>
</dbReference>
<keyword evidence="6" id="KW-0812">Transmembrane</keyword>
<dbReference type="PROSITE" id="PS00022">
    <property type="entry name" value="EGF_1"/>
    <property type="match status" value="11"/>
</dbReference>
<evidence type="ECO:0000256" key="13">
    <source>
        <dbReference type="ARBA" id="ARBA00023157"/>
    </source>
</evidence>
<dbReference type="Proteomes" id="UP000001554">
    <property type="component" value="Chromosome 14"/>
</dbReference>
<feature type="domain" description="EGF-like" evidence="17">
    <location>
        <begin position="456"/>
        <end position="492"/>
    </location>
</feature>
<dbReference type="InterPro" id="IPR016187">
    <property type="entry name" value="CTDL_fold"/>
</dbReference>
<organism evidence="19 20">
    <name type="scientific">Branchiostoma floridae</name>
    <name type="common">Florida lancelet</name>
    <name type="synonym">Amphioxus</name>
    <dbReference type="NCBI Taxonomy" id="7739"/>
    <lineage>
        <taxon>Eukaryota</taxon>
        <taxon>Metazoa</taxon>
        <taxon>Chordata</taxon>
        <taxon>Cephalochordata</taxon>
        <taxon>Leptocardii</taxon>
        <taxon>Amphioxiformes</taxon>
        <taxon>Branchiostomatidae</taxon>
        <taxon>Branchiostoma</taxon>
    </lineage>
</organism>
<feature type="domain" description="EGF-like" evidence="17">
    <location>
        <begin position="380"/>
        <end position="416"/>
    </location>
</feature>
<evidence type="ECO:0000256" key="5">
    <source>
        <dbReference type="ARBA" id="ARBA00022553"/>
    </source>
</evidence>
<dbReference type="InterPro" id="IPR018097">
    <property type="entry name" value="EGF_Ca-bd_CS"/>
</dbReference>
<reference evidence="19" key="1">
    <citation type="journal article" date="2020" name="Nat. Ecol. Evol.">
        <title>Deeply conserved synteny resolves early events in vertebrate evolution.</title>
        <authorList>
            <person name="Simakov O."/>
            <person name="Marletaz F."/>
            <person name="Yue J.X."/>
            <person name="O'Connell B."/>
            <person name="Jenkins J."/>
            <person name="Brandt A."/>
            <person name="Calef R."/>
            <person name="Tung C.H."/>
            <person name="Huang T.K."/>
            <person name="Schmutz J."/>
            <person name="Satoh N."/>
            <person name="Yu J.K."/>
            <person name="Putnam N.H."/>
            <person name="Green R.E."/>
            <person name="Rokhsar D.S."/>
        </authorList>
    </citation>
    <scope>NUCLEOTIDE SEQUENCE [LARGE SCALE GENOMIC DNA]</scope>
    <source>
        <strain evidence="19">S238N-H82</strain>
    </source>
</reference>
<dbReference type="GO" id="GO:0030182">
    <property type="term" value="P:neuron differentiation"/>
    <property type="evidence" value="ECO:0007669"/>
    <property type="project" value="UniProtKB-ARBA"/>
</dbReference>
<keyword evidence="11" id="KW-1133">Transmembrane helix</keyword>
<feature type="disulfide bond" evidence="15">
    <location>
        <begin position="292"/>
        <end position="301"/>
    </location>
</feature>
<dbReference type="GO" id="GO:0003002">
    <property type="term" value="P:regionalization"/>
    <property type="evidence" value="ECO:0007669"/>
    <property type="project" value="UniProtKB-ARBA"/>
</dbReference>
<dbReference type="InterPro" id="IPR000742">
    <property type="entry name" value="EGF"/>
</dbReference>
<feature type="disulfide bond" evidence="15">
    <location>
        <begin position="444"/>
        <end position="453"/>
    </location>
</feature>
<keyword evidence="8" id="KW-0677">Repeat</keyword>
<feature type="disulfide bond" evidence="15">
    <location>
        <begin position="347"/>
        <end position="357"/>
    </location>
</feature>
<dbReference type="SMART" id="SM00181">
    <property type="entry name" value="EGF"/>
    <property type="match status" value="11"/>
</dbReference>
<evidence type="ECO:0000259" key="17">
    <source>
        <dbReference type="PROSITE" id="PS50026"/>
    </source>
</evidence>
<feature type="domain" description="EGF-like" evidence="17">
    <location>
        <begin position="611"/>
        <end position="647"/>
    </location>
</feature>
<dbReference type="PROSITE" id="PS01186">
    <property type="entry name" value="EGF_2"/>
    <property type="match status" value="9"/>
</dbReference>
<feature type="domain" description="C-type lectin" evidence="18">
    <location>
        <begin position="496"/>
        <end position="609"/>
    </location>
</feature>
<dbReference type="FunFam" id="2.10.25.10:FF:000391">
    <property type="entry name" value="Weary, isoform C"/>
    <property type="match status" value="1"/>
</dbReference>
<dbReference type="GO" id="GO:0051093">
    <property type="term" value="P:negative regulation of developmental process"/>
    <property type="evidence" value="ECO:0007669"/>
    <property type="project" value="UniProtKB-ARBA"/>
</dbReference>
<accession>A0A9J7M9Q1</accession>
<dbReference type="PANTHER" id="PTHR12916:SF9">
    <property type="entry name" value="NEUROGENIC LOCUS NOTCH HOMOLOG PROTEIN 1-RELATED"/>
    <property type="match status" value="1"/>
</dbReference>
<feature type="disulfide bond" evidence="15">
    <location>
        <begin position="406"/>
        <end position="415"/>
    </location>
</feature>
<dbReference type="GO" id="GO:0080090">
    <property type="term" value="P:regulation of primary metabolic process"/>
    <property type="evidence" value="ECO:0007669"/>
    <property type="project" value="UniProtKB-ARBA"/>
</dbReference>
<feature type="disulfide bond" evidence="15">
    <location>
        <begin position="271"/>
        <end position="281"/>
    </location>
</feature>
<evidence type="ECO:0000256" key="1">
    <source>
        <dbReference type="ARBA" id="ARBA00004247"/>
    </source>
</evidence>
<dbReference type="InterPro" id="IPR013032">
    <property type="entry name" value="EGF-like_CS"/>
</dbReference>
<dbReference type="Pfam" id="PF12661">
    <property type="entry name" value="hEGF"/>
    <property type="match status" value="1"/>
</dbReference>
<evidence type="ECO:0000313" key="20">
    <source>
        <dbReference type="RefSeq" id="XP_035696978.1"/>
    </source>
</evidence>
<dbReference type="SUPFAM" id="SSF56436">
    <property type="entry name" value="C-type lectin-like"/>
    <property type="match status" value="1"/>
</dbReference>
<keyword evidence="12" id="KW-0472">Membrane</keyword>
<dbReference type="GO" id="GO:0048468">
    <property type="term" value="P:cell development"/>
    <property type="evidence" value="ECO:0007669"/>
    <property type="project" value="UniProtKB-ARBA"/>
</dbReference>
<keyword evidence="13 15" id="KW-1015">Disulfide bond</keyword>
<feature type="disulfide bond" evidence="15">
    <location>
        <begin position="309"/>
        <end position="319"/>
    </location>
</feature>
<feature type="signal peptide" evidence="16">
    <location>
        <begin position="1"/>
        <end position="22"/>
    </location>
</feature>
<dbReference type="PROSITE" id="PS50026">
    <property type="entry name" value="EGF_3"/>
    <property type="match status" value="11"/>
</dbReference>
<keyword evidence="7 16" id="KW-0732">Signal</keyword>
<dbReference type="PANTHER" id="PTHR12916">
    <property type="entry name" value="CYTOCHROME C OXIDASE POLYPEPTIDE VIC-2"/>
    <property type="match status" value="1"/>
</dbReference>
<feature type="domain" description="EGF-like" evidence="17">
    <location>
        <begin position="649"/>
        <end position="685"/>
    </location>
</feature>
<sequence length="749" mass="80786">MSLWRFLLILFTAVTAWSSAQGEQEYLTSVDRYGFYKVRVSGTMSAVNIQAACEAAGMRYVCNHSGFVRDRHSCTNHWMPGCIKYDDGGVSCVTHEVLADKLCGNTDKVHCLPLDDTFVINPHYLAMTVGWGMDYQTASGGLIGGNYHDKYALCAVSEGLQYMPCMNGGKLENFVCQCPAWATGLKCETDMVDDCERSFCQNGTCLDHLNHYICQCNPGWTGVNCDTAMVNECMNSPCLHGACVDFLGGYTCRCDPGWTGVNCETELLNECLSNPCLMGACVDHQDHYTCRCDPGWTGINCDVDMIDECASNPCLMGACADHQNHYTCQCDPGWTGVNCDVDMVDECLSSPCVNGACVDHQNHYTCQCDAGWTGIYCDFDMDDCSSSPCPSNSTCVDQVNGYTCQCAPGWAGDSCQTDIDECSSSPCPANSTCVDDVDSYTCECPLGWTGGSCETEINECASNPCLSGGTCVDELNSYKCLCPEKTAGDNCETAIFATECYYFSADSLSHKDAAVACTTMGGHLADVQGTQEQQLLGDLISHGSDVSHWTSVRTSTASLVYSDGSPVFGSAWMSPTAYGPFDQCVLLDSQDSYQGNYHVCSEEHNFVCESGASVCQYCQNGGVCSSCFADAVVTCECPVGFEGAVCESNIDDCSKSPCHNNGTCIDLVDDFECVCDRGYTGVLCENDLDLCNPNPCPYGWNCVDNVHGIQCEIPDPVAGARTDYCSRYSCGPGWHCMEDGPTGFSCVSG</sequence>
<feature type="disulfide bond" evidence="15">
    <location>
        <begin position="178"/>
        <end position="187"/>
    </location>
</feature>
<keyword evidence="14" id="KW-0325">Glycoprotein</keyword>
<dbReference type="Gene3D" id="3.10.100.10">
    <property type="entry name" value="Mannose-Binding Protein A, subunit A"/>
    <property type="match status" value="1"/>
</dbReference>
<keyword evidence="10" id="KW-0106">Calcium</keyword>
<feature type="domain" description="EGF-like" evidence="17">
    <location>
        <begin position="229"/>
        <end position="264"/>
    </location>
</feature>
<dbReference type="InterPro" id="IPR009030">
    <property type="entry name" value="Growth_fac_rcpt_cys_sf"/>
</dbReference>
<gene>
    <name evidence="20" type="primary">LOC118430316</name>
</gene>
<dbReference type="GO" id="GO:0008593">
    <property type="term" value="P:regulation of Notch signaling pathway"/>
    <property type="evidence" value="ECO:0007669"/>
    <property type="project" value="UniProtKB-ARBA"/>
</dbReference>
<dbReference type="FunFam" id="2.10.25.10:FF:000472">
    <property type="entry name" value="Uncharacterized protein, isoform A"/>
    <property type="match status" value="1"/>
</dbReference>
<evidence type="ECO:0000256" key="2">
    <source>
        <dbReference type="ARBA" id="ARBA00022473"/>
    </source>
</evidence>
<dbReference type="PRINTS" id="PR00010">
    <property type="entry name" value="EGFBLOOD"/>
</dbReference>
<keyword evidence="19" id="KW-1185">Reference proteome</keyword>
<dbReference type="CDD" id="cd00054">
    <property type="entry name" value="EGF_CA"/>
    <property type="match status" value="8"/>
</dbReference>
<feature type="domain" description="EGF-like" evidence="17">
    <location>
        <begin position="150"/>
        <end position="188"/>
    </location>
</feature>
<keyword evidence="5" id="KW-0597">Phosphoprotein</keyword>
<feature type="domain" description="EGF-like" evidence="17">
    <location>
        <begin position="191"/>
        <end position="226"/>
    </location>
</feature>
<keyword evidence="3" id="KW-1003">Cell membrane</keyword>
<dbReference type="GO" id="GO:0051241">
    <property type="term" value="P:negative regulation of multicellular organismal process"/>
    <property type="evidence" value="ECO:0007669"/>
    <property type="project" value="UniProtKB-ARBA"/>
</dbReference>
<evidence type="ECO:0000256" key="3">
    <source>
        <dbReference type="ARBA" id="ARBA00022475"/>
    </source>
</evidence>
<dbReference type="SUPFAM" id="SSF57196">
    <property type="entry name" value="EGF/Laminin"/>
    <property type="match status" value="3"/>
</dbReference>
<evidence type="ECO:0000256" key="14">
    <source>
        <dbReference type="ARBA" id="ARBA00023180"/>
    </source>
</evidence>
<evidence type="ECO:0000256" key="8">
    <source>
        <dbReference type="ARBA" id="ARBA00022737"/>
    </source>
</evidence>
<evidence type="ECO:0000256" key="4">
    <source>
        <dbReference type="ARBA" id="ARBA00022536"/>
    </source>
</evidence>
<feature type="chain" id="PRO_5039928436" evidence="16">
    <location>
        <begin position="23"/>
        <end position="749"/>
    </location>
</feature>
<dbReference type="Gene3D" id="2.10.25.10">
    <property type="entry name" value="Laminin"/>
    <property type="match status" value="10"/>
</dbReference>
<dbReference type="InterPro" id="IPR001881">
    <property type="entry name" value="EGF-like_Ca-bd_dom"/>
</dbReference>
<feature type="disulfide bond" evidence="15">
    <location>
        <begin position="482"/>
        <end position="491"/>
    </location>
</feature>
<feature type="domain" description="EGF-like" evidence="17">
    <location>
        <begin position="343"/>
        <end position="378"/>
    </location>
</feature>
<dbReference type="OrthoDB" id="283575at2759"/>
<feature type="domain" description="EGF-like" evidence="17">
    <location>
        <begin position="418"/>
        <end position="454"/>
    </location>
</feature>
<dbReference type="GO" id="GO:0048592">
    <property type="term" value="P:eye morphogenesis"/>
    <property type="evidence" value="ECO:0007669"/>
    <property type="project" value="UniProtKB-ARBA"/>
</dbReference>
<evidence type="ECO:0000256" key="10">
    <source>
        <dbReference type="ARBA" id="ARBA00022837"/>
    </source>
</evidence>
<dbReference type="FunFam" id="2.10.25.10:FF:000279">
    <property type="entry name" value="Neurogenic locus notch 1"/>
    <property type="match status" value="4"/>
</dbReference>
<keyword evidence="4 15" id="KW-0245">EGF-like domain</keyword>
<dbReference type="PROSITE" id="PS01187">
    <property type="entry name" value="EGF_CA"/>
    <property type="match status" value="3"/>
</dbReference>
<dbReference type="PROSITE" id="PS50041">
    <property type="entry name" value="C_TYPE_LECTIN_2"/>
    <property type="match status" value="1"/>
</dbReference>
<dbReference type="OMA" id="FICNILY"/>
<feature type="disulfide bond" evidence="15">
    <location>
        <begin position="675"/>
        <end position="684"/>
    </location>
</feature>
<dbReference type="GO" id="GO:0016324">
    <property type="term" value="C:apical plasma membrane"/>
    <property type="evidence" value="ECO:0007669"/>
    <property type="project" value="UniProtKB-SubCell"/>
</dbReference>
<dbReference type="GO" id="GO:0005112">
    <property type="term" value="F:Notch binding"/>
    <property type="evidence" value="ECO:0000318"/>
    <property type="project" value="GO_Central"/>
</dbReference>
<keyword evidence="9" id="KW-0221">Differentiation</keyword>
<evidence type="ECO:0000256" key="7">
    <source>
        <dbReference type="ARBA" id="ARBA00022729"/>
    </source>
</evidence>
<feature type="domain" description="EGF-like" evidence="17">
    <location>
        <begin position="305"/>
        <end position="340"/>
    </location>
</feature>
<evidence type="ECO:0000256" key="15">
    <source>
        <dbReference type="PROSITE-ProRule" id="PRU00076"/>
    </source>
</evidence>
<keyword evidence="2" id="KW-0217">Developmental protein</keyword>
<dbReference type="FunFam" id="2.10.25.10:FF:000565">
    <property type="entry name" value="Predicted protein"/>
    <property type="match status" value="1"/>
</dbReference>
<evidence type="ECO:0000256" key="16">
    <source>
        <dbReference type="SAM" id="SignalP"/>
    </source>
</evidence>
<dbReference type="Pfam" id="PF00008">
    <property type="entry name" value="EGF"/>
    <property type="match status" value="3"/>
</dbReference>
<protein>
    <submittedName>
        <fullName evidence="20">Fibropellin-1-like isoform X1</fullName>
    </submittedName>
</protein>
<dbReference type="GO" id="GO:0005509">
    <property type="term" value="F:calcium ion binding"/>
    <property type="evidence" value="ECO:0007669"/>
    <property type="project" value="InterPro"/>
</dbReference>
<dbReference type="PROSITE" id="PS00010">
    <property type="entry name" value="ASX_HYDROXYL"/>
    <property type="match status" value="9"/>
</dbReference>
<feature type="disulfide bond" evidence="15">
    <location>
        <begin position="618"/>
        <end position="635"/>
    </location>
</feature>
<dbReference type="RefSeq" id="XP_035696978.1">
    <property type="nucleotide sequence ID" value="XM_035841085.1"/>
</dbReference>
<comment type="subcellular location">
    <subcellularLocation>
        <location evidence="1">Apical cell membrane</location>
        <topology evidence="1">Single-pass type I membrane protein</topology>
    </subcellularLocation>
</comment>
<dbReference type="SMART" id="SM00034">
    <property type="entry name" value="CLECT"/>
    <property type="match status" value="1"/>
</dbReference>
<feature type="domain" description="EGF-like" evidence="17">
    <location>
        <begin position="267"/>
        <end position="302"/>
    </location>
</feature>
<dbReference type="GO" id="GO:0009967">
    <property type="term" value="P:positive regulation of signal transduction"/>
    <property type="evidence" value="ECO:0007669"/>
    <property type="project" value="UniProtKB-ARBA"/>
</dbReference>
<dbReference type="InterPro" id="IPR001304">
    <property type="entry name" value="C-type_lectin-like"/>
</dbReference>
<proteinExistence type="predicted"/>
<feature type="disulfide bond" evidence="15">
    <location>
        <begin position="368"/>
        <end position="377"/>
    </location>
</feature>
<evidence type="ECO:0000313" key="19">
    <source>
        <dbReference type="Proteomes" id="UP000001554"/>
    </source>
</evidence>
<evidence type="ECO:0000259" key="18">
    <source>
        <dbReference type="PROSITE" id="PS50041"/>
    </source>
</evidence>
<feature type="disulfide bond" evidence="15">
    <location>
        <begin position="254"/>
        <end position="263"/>
    </location>
</feature>
<evidence type="ECO:0000256" key="9">
    <source>
        <dbReference type="ARBA" id="ARBA00022782"/>
    </source>
</evidence>
<dbReference type="CDD" id="cd00037">
    <property type="entry name" value="CLECT"/>
    <property type="match status" value="1"/>
</dbReference>
<dbReference type="SMART" id="SM00179">
    <property type="entry name" value="EGF_CA"/>
    <property type="match status" value="9"/>
</dbReference>
<dbReference type="Pfam" id="PF25024">
    <property type="entry name" value="EGF_TEN"/>
    <property type="match status" value="1"/>
</dbReference>
<name>A0A9J7M9Q1_BRAFL</name>
<evidence type="ECO:0000256" key="11">
    <source>
        <dbReference type="ARBA" id="ARBA00022989"/>
    </source>
</evidence>
<dbReference type="InterPro" id="IPR016186">
    <property type="entry name" value="C-type_lectin-like/link_sf"/>
</dbReference>